<reference evidence="8" key="1">
    <citation type="journal article" date="2020" name="Stud. Mycol.">
        <title>101 Dothideomycetes genomes: a test case for predicting lifestyles and emergence of pathogens.</title>
        <authorList>
            <person name="Haridas S."/>
            <person name="Albert R."/>
            <person name="Binder M."/>
            <person name="Bloem J."/>
            <person name="Labutti K."/>
            <person name="Salamov A."/>
            <person name="Andreopoulos B."/>
            <person name="Baker S."/>
            <person name="Barry K."/>
            <person name="Bills G."/>
            <person name="Bluhm B."/>
            <person name="Cannon C."/>
            <person name="Castanera R."/>
            <person name="Culley D."/>
            <person name="Daum C."/>
            <person name="Ezra D."/>
            <person name="Gonzalez J."/>
            <person name="Henrissat B."/>
            <person name="Kuo A."/>
            <person name="Liang C."/>
            <person name="Lipzen A."/>
            <person name="Lutzoni F."/>
            <person name="Magnuson J."/>
            <person name="Mondo S."/>
            <person name="Nolan M."/>
            <person name="Ohm R."/>
            <person name="Pangilinan J."/>
            <person name="Park H.-J."/>
            <person name="Ramirez L."/>
            <person name="Alfaro M."/>
            <person name="Sun H."/>
            <person name="Tritt A."/>
            <person name="Yoshinaga Y."/>
            <person name="Zwiers L.-H."/>
            <person name="Turgeon B."/>
            <person name="Goodwin S."/>
            <person name="Spatafora J."/>
            <person name="Crous P."/>
            <person name="Grigoriev I."/>
        </authorList>
    </citation>
    <scope>NUCLEOTIDE SEQUENCE</scope>
    <source>
        <strain evidence="8">CBS 207.26</strain>
    </source>
</reference>
<organism evidence="8 9">
    <name type="scientific">Zopfia rhizophila CBS 207.26</name>
    <dbReference type="NCBI Taxonomy" id="1314779"/>
    <lineage>
        <taxon>Eukaryota</taxon>
        <taxon>Fungi</taxon>
        <taxon>Dikarya</taxon>
        <taxon>Ascomycota</taxon>
        <taxon>Pezizomycotina</taxon>
        <taxon>Dothideomycetes</taxon>
        <taxon>Dothideomycetes incertae sedis</taxon>
        <taxon>Zopfiaceae</taxon>
        <taxon>Zopfia</taxon>
    </lineage>
</organism>
<dbReference type="InterPro" id="IPR004827">
    <property type="entry name" value="bZIP"/>
</dbReference>
<keyword evidence="4" id="KW-0539">Nucleus</keyword>
<dbReference type="AlphaFoldDB" id="A0A6A6E3Z4"/>
<feature type="compositionally biased region" description="Polar residues" evidence="6">
    <location>
        <begin position="131"/>
        <end position="142"/>
    </location>
</feature>
<feature type="domain" description="BZIP" evidence="7">
    <location>
        <begin position="197"/>
        <end position="252"/>
    </location>
</feature>
<dbReference type="InterPro" id="IPR051027">
    <property type="entry name" value="bZIP_transcription_factors"/>
</dbReference>
<feature type="coiled-coil region" evidence="5">
    <location>
        <begin position="207"/>
        <end position="241"/>
    </location>
</feature>
<dbReference type="OrthoDB" id="295274at2759"/>
<sequence length="295" mass="32110">MGTNMASDLSTIFPGPEDWNDPRHGGSPSKPPGQVDISLLIPHLFMSKDGYSFISGMRNSTDTEQDVFDGFGHEGDLGQVSAPLRFAALASYSSRVALTAMSTQTAGLHCTSTLISTSTFSTDGTSIFTDSDIESATSSNSDPWGDAINGEKHSQQRRRNSLMTDDAGSTAVAPKCTGRRHTSEKVEPGSARAIYLEKNRKAASKCRSKQKKQQEELVETARDAERKNKVLKAEVEFLTGDMRNLMEIVGKHMDRPDTRLRTYVQREANRLVAGGSKNLVAEIAPPKNGASPEKR</sequence>
<evidence type="ECO:0000313" key="8">
    <source>
        <dbReference type="EMBL" id="KAF2185238.1"/>
    </source>
</evidence>
<dbReference type="PROSITE" id="PS50217">
    <property type="entry name" value="BZIP"/>
    <property type="match status" value="1"/>
</dbReference>
<dbReference type="Gene3D" id="1.20.5.170">
    <property type="match status" value="1"/>
</dbReference>
<evidence type="ECO:0000256" key="2">
    <source>
        <dbReference type="ARBA" id="ARBA00023015"/>
    </source>
</evidence>
<feature type="region of interest" description="Disordered" evidence="6">
    <location>
        <begin position="131"/>
        <end position="187"/>
    </location>
</feature>
<evidence type="ECO:0000256" key="5">
    <source>
        <dbReference type="SAM" id="Coils"/>
    </source>
</evidence>
<dbReference type="SMART" id="SM00338">
    <property type="entry name" value="BRLZ"/>
    <property type="match status" value="1"/>
</dbReference>
<feature type="region of interest" description="Disordered" evidence="6">
    <location>
        <begin position="1"/>
        <end position="33"/>
    </location>
</feature>
<dbReference type="Proteomes" id="UP000800200">
    <property type="component" value="Unassembled WGS sequence"/>
</dbReference>
<comment type="subcellular location">
    <subcellularLocation>
        <location evidence="1">Nucleus</location>
    </subcellularLocation>
</comment>
<proteinExistence type="predicted"/>
<dbReference type="SUPFAM" id="SSF57959">
    <property type="entry name" value="Leucine zipper domain"/>
    <property type="match status" value="1"/>
</dbReference>
<keyword evidence="9" id="KW-1185">Reference proteome</keyword>
<keyword evidence="3" id="KW-0804">Transcription</keyword>
<evidence type="ECO:0000256" key="6">
    <source>
        <dbReference type="SAM" id="MobiDB-lite"/>
    </source>
</evidence>
<gene>
    <name evidence="8" type="ORF">K469DRAFT_688052</name>
</gene>
<dbReference type="PANTHER" id="PTHR19304">
    <property type="entry name" value="CYCLIC-AMP RESPONSE ELEMENT BINDING PROTEIN"/>
    <property type="match status" value="1"/>
</dbReference>
<name>A0A6A6E3Z4_9PEZI</name>
<dbReference type="GO" id="GO:0003700">
    <property type="term" value="F:DNA-binding transcription factor activity"/>
    <property type="evidence" value="ECO:0007669"/>
    <property type="project" value="InterPro"/>
</dbReference>
<dbReference type="GO" id="GO:0005634">
    <property type="term" value="C:nucleus"/>
    <property type="evidence" value="ECO:0007669"/>
    <property type="project" value="UniProtKB-SubCell"/>
</dbReference>
<evidence type="ECO:0000256" key="3">
    <source>
        <dbReference type="ARBA" id="ARBA00023163"/>
    </source>
</evidence>
<accession>A0A6A6E3Z4</accession>
<keyword evidence="2" id="KW-0805">Transcription regulation</keyword>
<feature type="compositionally biased region" description="Polar residues" evidence="6">
    <location>
        <begin position="1"/>
        <end position="10"/>
    </location>
</feature>
<dbReference type="EMBL" id="ML994634">
    <property type="protein sequence ID" value="KAF2185238.1"/>
    <property type="molecule type" value="Genomic_DNA"/>
</dbReference>
<protein>
    <recommendedName>
        <fullName evidence="7">BZIP domain-containing protein</fullName>
    </recommendedName>
</protein>
<evidence type="ECO:0000256" key="4">
    <source>
        <dbReference type="ARBA" id="ARBA00023242"/>
    </source>
</evidence>
<evidence type="ECO:0000256" key="1">
    <source>
        <dbReference type="ARBA" id="ARBA00004123"/>
    </source>
</evidence>
<dbReference type="Pfam" id="PF07716">
    <property type="entry name" value="bZIP_2"/>
    <property type="match status" value="1"/>
</dbReference>
<evidence type="ECO:0000259" key="7">
    <source>
        <dbReference type="PROSITE" id="PS50217"/>
    </source>
</evidence>
<evidence type="ECO:0000313" key="9">
    <source>
        <dbReference type="Proteomes" id="UP000800200"/>
    </source>
</evidence>
<dbReference type="InterPro" id="IPR046347">
    <property type="entry name" value="bZIP_sf"/>
</dbReference>
<dbReference type="CDD" id="cd14687">
    <property type="entry name" value="bZIP_ATF2"/>
    <property type="match status" value="1"/>
</dbReference>
<keyword evidence="5" id="KW-0175">Coiled coil</keyword>